<evidence type="ECO:0000256" key="1">
    <source>
        <dbReference type="SAM" id="MobiDB-lite"/>
    </source>
</evidence>
<reference evidence="2" key="1">
    <citation type="journal article" date="2020" name="Nat. Commun.">
        <title>Large-scale genome sequencing of mycorrhizal fungi provides insights into the early evolution of symbiotic traits.</title>
        <authorList>
            <person name="Miyauchi S."/>
            <person name="Kiss E."/>
            <person name="Kuo A."/>
            <person name="Drula E."/>
            <person name="Kohler A."/>
            <person name="Sanchez-Garcia M."/>
            <person name="Morin E."/>
            <person name="Andreopoulos B."/>
            <person name="Barry K.W."/>
            <person name="Bonito G."/>
            <person name="Buee M."/>
            <person name="Carver A."/>
            <person name="Chen C."/>
            <person name="Cichocki N."/>
            <person name="Clum A."/>
            <person name="Culley D."/>
            <person name="Crous P.W."/>
            <person name="Fauchery L."/>
            <person name="Girlanda M."/>
            <person name="Hayes R.D."/>
            <person name="Keri Z."/>
            <person name="LaButti K."/>
            <person name="Lipzen A."/>
            <person name="Lombard V."/>
            <person name="Magnuson J."/>
            <person name="Maillard F."/>
            <person name="Murat C."/>
            <person name="Nolan M."/>
            <person name="Ohm R.A."/>
            <person name="Pangilinan J."/>
            <person name="Pereira M.F."/>
            <person name="Perotto S."/>
            <person name="Peter M."/>
            <person name="Pfister S."/>
            <person name="Riley R."/>
            <person name="Sitrit Y."/>
            <person name="Stielow J.B."/>
            <person name="Szollosi G."/>
            <person name="Zifcakova L."/>
            <person name="Stursova M."/>
            <person name="Spatafora J.W."/>
            <person name="Tedersoo L."/>
            <person name="Vaario L.M."/>
            <person name="Yamada A."/>
            <person name="Yan M."/>
            <person name="Wang P."/>
            <person name="Xu J."/>
            <person name="Bruns T."/>
            <person name="Baldrian P."/>
            <person name="Vilgalys R."/>
            <person name="Dunand C."/>
            <person name="Henrissat B."/>
            <person name="Grigoriev I.V."/>
            <person name="Hibbett D."/>
            <person name="Nagy L.G."/>
            <person name="Martin F.M."/>
        </authorList>
    </citation>
    <scope>NUCLEOTIDE SEQUENCE</scope>
    <source>
        <strain evidence="2">UP504</strain>
    </source>
</reference>
<protein>
    <submittedName>
        <fullName evidence="2">Uncharacterized protein</fullName>
    </submittedName>
</protein>
<gene>
    <name evidence="2" type="ORF">BS47DRAFT_377035</name>
</gene>
<feature type="region of interest" description="Disordered" evidence="1">
    <location>
        <begin position="194"/>
        <end position="233"/>
    </location>
</feature>
<accession>A0A9P6DY59</accession>
<sequence>MAQSVQGSIDALVQQHQGRQNRVGSIKQTAEGFHVYKASAAHLAKLCEQYEKLVYDILLGASEDFFGLIDKAAGEILVKGTATWEQALDEVQLRFYDFAAFDLRSQIEHAAAMADYITKTHKTMLQTMMKFIGNTSSKLAELGNLFREFQGSHQDTFIIVPDARMGEGKLQLALGADLTGLQKIRVTMARAARAANQSRVDTPPDQLPARTTIFPRDTPGRFQSPQTSCLREP</sequence>
<evidence type="ECO:0000313" key="2">
    <source>
        <dbReference type="EMBL" id="KAF9518122.1"/>
    </source>
</evidence>
<comment type="caution">
    <text evidence="2">The sequence shown here is derived from an EMBL/GenBank/DDBJ whole genome shotgun (WGS) entry which is preliminary data.</text>
</comment>
<evidence type="ECO:0000313" key="3">
    <source>
        <dbReference type="Proteomes" id="UP000886523"/>
    </source>
</evidence>
<dbReference type="EMBL" id="MU128927">
    <property type="protein sequence ID" value="KAF9518122.1"/>
    <property type="molecule type" value="Genomic_DNA"/>
</dbReference>
<feature type="compositionally biased region" description="Polar residues" evidence="1">
    <location>
        <begin position="221"/>
        <end position="233"/>
    </location>
</feature>
<name>A0A9P6DY59_9AGAM</name>
<proteinExistence type="predicted"/>
<organism evidence="2 3">
    <name type="scientific">Hydnum rufescens UP504</name>
    <dbReference type="NCBI Taxonomy" id="1448309"/>
    <lineage>
        <taxon>Eukaryota</taxon>
        <taxon>Fungi</taxon>
        <taxon>Dikarya</taxon>
        <taxon>Basidiomycota</taxon>
        <taxon>Agaricomycotina</taxon>
        <taxon>Agaricomycetes</taxon>
        <taxon>Cantharellales</taxon>
        <taxon>Hydnaceae</taxon>
        <taxon>Hydnum</taxon>
    </lineage>
</organism>
<dbReference type="Proteomes" id="UP000886523">
    <property type="component" value="Unassembled WGS sequence"/>
</dbReference>
<keyword evidence="3" id="KW-1185">Reference proteome</keyword>
<dbReference type="AlphaFoldDB" id="A0A9P6DY59"/>